<name>A0A9K3DF37_HELAN</name>
<accession>A0A9K3DF37</accession>
<feature type="transmembrane region" description="Helical" evidence="1">
    <location>
        <begin position="56"/>
        <end position="75"/>
    </location>
</feature>
<evidence type="ECO:0000313" key="2">
    <source>
        <dbReference type="EMBL" id="KAF5754231.1"/>
    </source>
</evidence>
<proteinExistence type="predicted"/>
<gene>
    <name evidence="2" type="ORF">HanXRQr2_Chr17g0788901</name>
</gene>
<reference evidence="2" key="1">
    <citation type="journal article" date="2017" name="Nature">
        <title>The sunflower genome provides insights into oil metabolism, flowering and Asterid evolution.</title>
        <authorList>
            <person name="Badouin H."/>
            <person name="Gouzy J."/>
            <person name="Grassa C.J."/>
            <person name="Murat F."/>
            <person name="Staton S.E."/>
            <person name="Cottret L."/>
            <person name="Lelandais-Briere C."/>
            <person name="Owens G.L."/>
            <person name="Carrere S."/>
            <person name="Mayjonade B."/>
            <person name="Legrand L."/>
            <person name="Gill N."/>
            <person name="Kane N.C."/>
            <person name="Bowers J.E."/>
            <person name="Hubner S."/>
            <person name="Bellec A."/>
            <person name="Berard A."/>
            <person name="Berges H."/>
            <person name="Blanchet N."/>
            <person name="Boniface M.C."/>
            <person name="Brunel D."/>
            <person name="Catrice O."/>
            <person name="Chaidir N."/>
            <person name="Claudel C."/>
            <person name="Donnadieu C."/>
            <person name="Faraut T."/>
            <person name="Fievet G."/>
            <person name="Helmstetter N."/>
            <person name="King M."/>
            <person name="Knapp S.J."/>
            <person name="Lai Z."/>
            <person name="Le Paslier M.C."/>
            <person name="Lippi Y."/>
            <person name="Lorenzon L."/>
            <person name="Mandel J.R."/>
            <person name="Marage G."/>
            <person name="Marchand G."/>
            <person name="Marquand E."/>
            <person name="Bret-Mestries E."/>
            <person name="Morien E."/>
            <person name="Nambeesan S."/>
            <person name="Nguyen T."/>
            <person name="Pegot-Espagnet P."/>
            <person name="Pouilly N."/>
            <person name="Raftis F."/>
            <person name="Sallet E."/>
            <person name="Schiex T."/>
            <person name="Thomas J."/>
            <person name="Vandecasteele C."/>
            <person name="Vares D."/>
            <person name="Vear F."/>
            <person name="Vautrin S."/>
            <person name="Crespi M."/>
            <person name="Mangin B."/>
            <person name="Burke J.M."/>
            <person name="Salse J."/>
            <person name="Munos S."/>
            <person name="Vincourt P."/>
            <person name="Rieseberg L.H."/>
            <person name="Langlade N.B."/>
        </authorList>
    </citation>
    <scope>NUCLEOTIDE SEQUENCE</scope>
    <source>
        <tissue evidence="2">Leaves</tissue>
    </source>
</reference>
<protein>
    <submittedName>
        <fullName evidence="2">Uncharacterized protein</fullName>
    </submittedName>
</protein>
<keyword evidence="1" id="KW-0472">Membrane</keyword>
<dbReference type="PANTHER" id="PTHR35307">
    <property type="entry name" value="PROTEIN, PUTATIVE-RELATED"/>
    <property type="match status" value="1"/>
</dbReference>
<keyword evidence="1" id="KW-1133">Transmembrane helix</keyword>
<dbReference type="PANTHER" id="PTHR35307:SF8">
    <property type="entry name" value="GUSTATORY RECEPTOR"/>
    <property type="match status" value="1"/>
</dbReference>
<dbReference type="EMBL" id="MNCJ02000332">
    <property type="protein sequence ID" value="KAF5754231.1"/>
    <property type="molecule type" value="Genomic_DNA"/>
</dbReference>
<reference evidence="2" key="2">
    <citation type="submission" date="2020-06" db="EMBL/GenBank/DDBJ databases">
        <title>Helianthus annuus Genome sequencing and assembly Release 2.</title>
        <authorList>
            <person name="Gouzy J."/>
            <person name="Langlade N."/>
            <person name="Munos S."/>
        </authorList>
    </citation>
    <scope>NUCLEOTIDE SEQUENCE</scope>
    <source>
        <tissue evidence="2">Leaves</tissue>
    </source>
</reference>
<sequence length="209" mass="23299">MSSGVTYDSCYRIVNLLEDSHKELSKILTDEDIRQLDLSCSKVQDSEFGDRFSEPMVWIGIYIAIASFFCILAMAADLLHGFRNKKFWFPCKYFSLNAASITVITITMKLPVDLSSGMHSYVGQATKVGSLAFMCIMMANLMPSLASMDNNILLANIIGFCILIITIIVNICIQINTCVIADKALNFVAFSVHFDFVIVAYTYMAMSNL</sequence>
<evidence type="ECO:0000313" key="3">
    <source>
        <dbReference type="Proteomes" id="UP000215914"/>
    </source>
</evidence>
<feature type="transmembrane region" description="Helical" evidence="1">
    <location>
        <begin position="87"/>
        <end position="107"/>
    </location>
</feature>
<dbReference type="AlphaFoldDB" id="A0A9K3DF37"/>
<keyword evidence="1" id="KW-0812">Transmembrane</keyword>
<organism evidence="2 3">
    <name type="scientific">Helianthus annuus</name>
    <name type="common">Common sunflower</name>
    <dbReference type="NCBI Taxonomy" id="4232"/>
    <lineage>
        <taxon>Eukaryota</taxon>
        <taxon>Viridiplantae</taxon>
        <taxon>Streptophyta</taxon>
        <taxon>Embryophyta</taxon>
        <taxon>Tracheophyta</taxon>
        <taxon>Spermatophyta</taxon>
        <taxon>Magnoliopsida</taxon>
        <taxon>eudicotyledons</taxon>
        <taxon>Gunneridae</taxon>
        <taxon>Pentapetalae</taxon>
        <taxon>asterids</taxon>
        <taxon>campanulids</taxon>
        <taxon>Asterales</taxon>
        <taxon>Asteraceae</taxon>
        <taxon>Asteroideae</taxon>
        <taxon>Heliantheae alliance</taxon>
        <taxon>Heliantheae</taxon>
        <taxon>Helianthus</taxon>
    </lineage>
</organism>
<feature type="transmembrane region" description="Helical" evidence="1">
    <location>
        <begin position="185"/>
        <end position="206"/>
    </location>
</feature>
<keyword evidence="3" id="KW-1185">Reference proteome</keyword>
<dbReference type="Proteomes" id="UP000215914">
    <property type="component" value="Unassembled WGS sequence"/>
</dbReference>
<dbReference type="Gramene" id="mRNA:HanXRQr2_Chr17g0788901">
    <property type="protein sequence ID" value="CDS:HanXRQr2_Chr17g0788901.1"/>
    <property type="gene ID" value="HanXRQr2_Chr17g0788901"/>
</dbReference>
<feature type="transmembrane region" description="Helical" evidence="1">
    <location>
        <begin position="152"/>
        <end position="173"/>
    </location>
</feature>
<evidence type="ECO:0000256" key="1">
    <source>
        <dbReference type="SAM" id="Phobius"/>
    </source>
</evidence>
<comment type="caution">
    <text evidence="2">The sequence shown here is derived from an EMBL/GenBank/DDBJ whole genome shotgun (WGS) entry which is preliminary data.</text>
</comment>